<evidence type="ECO:0000256" key="6">
    <source>
        <dbReference type="PIRSR" id="PIRSR602401-1"/>
    </source>
</evidence>
<dbReference type="AlphaFoldDB" id="A0A9P8UJD9"/>
<keyword evidence="9" id="KW-1185">Reference proteome</keyword>
<comment type="cofactor">
    <cofactor evidence="1 6">
        <name>heme</name>
        <dbReference type="ChEBI" id="CHEBI:30413"/>
    </cofactor>
</comment>
<dbReference type="OrthoDB" id="3934656at2759"/>
<dbReference type="PANTHER" id="PTHR24305:SF232">
    <property type="entry name" value="P450, PUTATIVE (EUROFUNG)-RELATED"/>
    <property type="match status" value="1"/>
</dbReference>
<protein>
    <submittedName>
        <fullName evidence="8">Cytochrome P450</fullName>
    </submittedName>
</protein>
<dbReference type="InterPro" id="IPR017972">
    <property type="entry name" value="Cyt_P450_CS"/>
</dbReference>
<evidence type="ECO:0000313" key="8">
    <source>
        <dbReference type="EMBL" id="KAH6653277.1"/>
    </source>
</evidence>
<evidence type="ECO:0000256" key="4">
    <source>
        <dbReference type="ARBA" id="ARBA00022723"/>
    </source>
</evidence>
<dbReference type="PROSITE" id="PS00086">
    <property type="entry name" value="CYTOCHROME_P450"/>
    <property type="match status" value="1"/>
</dbReference>
<gene>
    <name evidence="8" type="ORF">BKA67DRAFT_647210</name>
</gene>
<organism evidence="8 9">
    <name type="scientific">Truncatella angustata</name>
    <dbReference type="NCBI Taxonomy" id="152316"/>
    <lineage>
        <taxon>Eukaryota</taxon>
        <taxon>Fungi</taxon>
        <taxon>Dikarya</taxon>
        <taxon>Ascomycota</taxon>
        <taxon>Pezizomycotina</taxon>
        <taxon>Sordariomycetes</taxon>
        <taxon>Xylariomycetidae</taxon>
        <taxon>Amphisphaeriales</taxon>
        <taxon>Sporocadaceae</taxon>
        <taxon>Truncatella</taxon>
    </lineage>
</organism>
<keyword evidence="7" id="KW-0560">Oxidoreductase</keyword>
<reference evidence="8" key="1">
    <citation type="journal article" date="2021" name="Nat. Commun.">
        <title>Genetic determinants of endophytism in the Arabidopsis root mycobiome.</title>
        <authorList>
            <person name="Mesny F."/>
            <person name="Miyauchi S."/>
            <person name="Thiergart T."/>
            <person name="Pickel B."/>
            <person name="Atanasova L."/>
            <person name="Karlsson M."/>
            <person name="Huettel B."/>
            <person name="Barry K.W."/>
            <person name="Haridas S."/>
            <person name="Chen C."/>
            <person name="Bauer D."/>
            <person name="Andreopoulos W."/>
            <person name="Pangilinan J."/>
            <person name="LaButti K."/>
            <person name="Riley R."/>
            <person name="Lipzen A."/>
            <person name="Clum A."/>
            <person name="Drula E."/>
            <person name="Henrissat B."/>
            <person name="Kohler A."/>
            <person name="Grigoriev I.V."/>
            <person name="Martin F.M."/>
            <person name="Hacquard S."/>
        </authorList>
    </citation>
    <scope>NUCLEOTIDE SEQUENCE</scope>
    <source>
        <strain evidence="8">MPI-SDFR-AT-0073</strain>
    </source>
</reference>
<keyword evidence="5 6" id="KW-0408">Iron</keyword>
<name>A0A9P8UJD9_9PEZI</name>
<dbReference type="SUPFAM" id="SSF48264">
    <property type="entry name" value="Cytochrome P450"/>
    <property type="match status" value="1"/>
</dbReference>
<dbReference type="InterPro" id="IPR036396">
    <property type="entry name" value="Cyt_P450_sf"/>
</dbReference>
<comment type="similarity">
    <text evidence="2 7">Belongs to the cytochrome P450 family.</text>
</comment>
<evidence type="ECO:0000256" key="1">
    <source>
        <dbReference type="ARBA" id="ARBA00001971"/>
    </source>
</evidence>
<evidence type="ECO:0000256" key="3">
    <source>
        <dbReference type="ARBA" id="ARBA00022617"/>
    </source>
</evidence>
<keyword evidence="4 6" id="KW-0479">Metal-binding</keyword>
<proteinExistence type="inferred from homology"/>
<keyword evidence="3 6" id="KW-0349">Heme</keyword>
<accession>A0A9P8UJD9</accession>
<comment type="caution">
    <text evidence="8">The sequence shown here is derived from an EMBL/GenBank/DDBJ whole genome shotgun (WGS) entry which is preliminary data.</text>
</comment>
<dbReference type="InterPro" id="IPR002401">
    <property type="entry name" value="Cyt_P450_E_grp-I"/>
</dbReference>
<evidence type="ECO:0000256" key="5">
    <source>
        <dbReference type="ARBA" id="ARBA00023004"/>
    </source>
</evidence>
<dbReference type="RefSeq" id="XP_045957554.1">
    <property type="nucleotide sequence ID" value="XM_046105947.1"/>
</dbReference>
<sequence>MLAGSDSTAIYLRAVLYYLLKNPPTLSKLLSELRTLEASHQTLGPITWKQTQSLTYLDACIKEAGRLHPVNSTLLERVVSETGLEVQGHFLPPGTVVGINPWVSHRDHELFGADADDWRPERWLTNEKTQLEWEKSTLTFGSGNRSCIGKHIAKLEIYKLIPELLKHFEIALVHPERDWTVEGFWVAKQKDMNVTLRRRNE</sequence>
<dbReference type="GO" id="GO:0020037">
    <property type="term" value="F:heme binding"/>
    <property type="evidence" value="ECO:0007669"/>
    <property type="project" value="InterPro"/>
</dbReference>
<dbReference type="Proteomes" id="UP000758603">
    <property type="component" value="Unassembled WGS sequence"/>
</dbReference>
<dbReference type="PRINTS" id="PR00385">
    <property type="entry name" value="P450"/>
</dbReference>
<dbReference type="InterPro" id="IPR001128">
    <property type="entry name" value="Cyt_P450"/>
</dbReference>
<dbReference type="GO" id="GO:0004497">
    <property type="term" value="F:monooxygenase activity"/>
    <property type="evidence" value="ECO:0007669"/>
    <property type="project" value="UniProtKB-KW"/>
</dbReference>
<evidence type="ECO:0000313" key="9">
    <source>
        <dbReference type="Proteomes" id="UP000758603"/>
    </source>
</evidence>
<dbReference type="InterPro" id="IPR050121">
    <property type="entry name" value="Cytochrome_P450_monoxygenase"/>
</dbReference>
<dbReference type="GeneID" id="70134838"/>
<evidence type="ECO:0000256" key="7">
    <source>
        <dbReference type="RuleBase" id="RU000461"/>
    </source>
</evidence>
<feature type="binding site" description="axial binding residue" evidence="6">
    <location>
        <position position="147"/>
    </location>
    <ligand>
        <name>heme</name>
        <dbReference type="ChEBI" id="CHEBI:30413"/>
    </ligand>
    <ligandPart>
        <name>Fe</name>
        <dbReference type="ChEBI" id="CHEBI:18248"/>
    </ligandPart>
</feature>
<dbReference type="Pfam" id="PF00067">
    <property type="entry name" value="p450"/>
    <property type="match status" value="1"/>
</dbReference>
<dbReference type="PRINTS" id="PR00463">
    <property type="entry name" value="EP450I"/>
</dbReference>
<dbReference type="EMBL" id="JAGPXC010000005">
    <property type="protein sequence ID" value="KAH6653277.1"/>
    <property type="molecule type" value="Genomic_DNA"/>
</dbReference>
<dbReference type="PANTHER" id="PTHR24305">
    <property type="entry name" value="CYTOCHROME P450"/>
    <property type="match status" value="1"/>
</dbReference>
<keyword evidence="7" id="KW-0503">Monooxygenase</keyword>
<dbReference type="GO" id="GO:0016705">
    <property type="term" value="F:oxidoreductase activity, acting on paired donors, with incorporation or reduction of molecular oxygen"/>
    <property type="evidence" value="ECO:0007669"/>
    <property type="project" value="InterPro"/>
</dbReference>
<evidence type="ECO:0000256" key="2">
    <source>
        <dbReference type="ARBA" id="ARBA00010617"/>
    </source>
</evidence>
<dbReference type="GO" id="GO:0005506">
    <property type="term" value="F:iron ion binding"/>
    <property type="evidence" value="ECO:0007669"/>
    <property type="project" value="InterPro"/>
</dbReference>
<dbReference type="Gene3D" id="1.10.630.10">
    <property type="entry name" value="Cytochrome P450"/>
    <property type="match status" value="1"/>
</dbReference>